<evidence type="ECO:0000259" key="1">
    <source>
        <dbReference type="Pfam" id="PF04577"/>
    </source>
</evidence>
<gene>
    <name evidence="2" type="ORF">EKPJFOCH_1548</name>
</gene>
<comment type="caution">
    <text evidence="2">The sequence shown here is derived from an EMBL/GenBank/DDBJ whole genome shotgun (WGS) entry which is preliminary data.</text>
</comment>
<feature type="domain" description="Glycosyltransferase 61 catalytic" evidence="1">
    <location>
        <begin position="88"/>
        <end position="262"/>
    </location>
</feature>
<organism evidence="2 3">
    <name type="scientific">Methylobacterium thuringiense</name>
    <dbReference type="NCBI Taxonomy" id="1003091"/>
    <lineage>
        <taxon>Bacteria</taxon>
        <taxon>Pseudomonadati</taxon>
        <taxon>Pseudomonadota</taxon>
        <taxon>Alphaproteobacteria</taxon>
        <taxon>Hyphomicrobiales</taxon>
        <taxon>Methylobacteriaceae</taxon>
        <taxon>Methylobacterium</taxon>
    </lineage>
</organism>
<protein>
    <recommendedName>
        <fullName evidence="1">Glycosyltransferase 61 catalytic domain-containing protein</fullName>
    </recommendedName>
</protein>
<dbReference type="Pfam" id="PF04577">
    <property type="entry name" value="Glyco_transf_61"/>
    <property type="match status" value="1"/>
</dbReference>
<dbReference type="EMBL" id="BPRA01000006">
    <property type="protein sequence ID" value="GJE55061.1"/>
    <property type="molecule type" value="Genomic_DNA"/>
</dbReference>
<dbReference type="Proteomes" id="UP001055101">
    <property type="component" value="Unassembled WGS sequence"/>
</dbReference>
<dbReference type="Gene3D" id="2.60.120.260">
    <property type="entry name" value="Galactose-binding domain-like"/>
    <property type="match status" value="1"/>
</dbReference>
<evidence type="ECO:0000313" key="2">
    <source>
        <dbReference type="EMBL" id="GJE55061.1"/>
    </source>
</evidence>
<evidence type="ECO:0000313" key="3">
    <source>
        <dbReference type="Proteomes" id="UP001055101"/>
    </source>
</evidence>
<sequence length="525" mass="57381">MMLAKCPILWGRCNVVEEALRVVRHRDVFLHHWSIYDRSGRMIEDSGFFRAFPDHASVGGPPRIEPPAAPPCMPEGEVFWLGLFQVHFGHFLVGTLARLWALAQHADTATRIAYVGTAEPDALFRHDHVRLCLEALGVRQEQLVRVEGPMRFPSLTIAEPSFVENFSASPVYGRMMRDIGDRILGEAAAETGPPADLWLSKALITSGNRTIVNEAKLTEALARHGIATVHPERLGFADQLRLWSRTRLAMGFSSSAFHTTAFRGGRQLCTLSNNLAASSNQALIDRVCGNRSLFLHAIDGLREEESTVPGFTVSMVIADPAWMAAELARIADAFRDGRISPQASARVPRRLWTIPSGPAPFGADMAGQGAVKAQRRNGRITRWQIGWKAVRSVNAITVRDRAGSARKAALSVQVSGDAVTWNTVSGPDAIEARPDGPHATVFTFRSGYPLPSHFVRIEVMPGSDLDIGEIAVFGERLEPEVGLPDALMHAVLDRRSSNISPAGPVGVLSRARAWIGSLRSRRPTG</sequence>
<accession>A0ABQ4TJA4</accession>
<dbReference type="RefSeq" id="WP_238231460.1">
    <property type="nucleotide sequence ID" value="NZ_BPRA01000006.1"/>
</dbReference>
<reference evidence="2" key="1">
    <citation type="journal article" date="2021" name="Front. Microbiol.">
        <title>Comprehensive Comparative Genomics and Phenotyping of Methylobacterium Species.</title>
        <authorList>
            <person name="Alessa O."/>
            <person name="Ogura Y."/>
            <person name="Fujitani Y."/>
            <person name="Takami H."/>
            <person name="Hayashi T."/>
            <person name="Sahin N."/>
            <person name="Tani A."/>
        </authorList>
    </citation>
    <scope>NUCLEOTIDE SEQUENCE</scope>
    <source>
        <strain evidence="2">DSM 23674</strain>
    </source>
</reference>
<name>A0ABQ4TJA4_9HYPH</name>
<dbReference type="InterPro" id="IPR049625">
    <property type="entry name" value="Glyco_transf_61_cat"/>
</dbReference>
<keyword evidence="3" id="KW-1185">Reference proteome</keyword>
<reference evidence="2" key="2">
    <citation type="submission" date="2021-08" db="EMBL/GenBank/DDBJ databases">
        <authorList>
            <person name="Tani A."/>
            <person name="Ola A."/>
            <person name="Ogura Y."/>
            <person name="Katsura K."/>
            <person name="Hayashi T."/>
        </authorList>
    </citation>
    <scope>NUCLEOTIDE SEQUENCE</scope>
    <source>
        <strain evidence="2">DSM 23674</strain>
    </source>
</reference>
<proteinExistence type="predicted"/>